<protein>
    <recommendedName>
        <fullName evidence="4">Protein FAR1-RELATED SEQUENCE</fullName>
    </recommendedName>
</protein>
<dbReference type="PANTHER" id="PTHR47718">
    <property type="entry name" value="OS01G0519700 PROTEIN"/>
    <property type="match status" value="1"/>
</dbReference>
<dbReference type="AlphaFoldDB" id="A0AAP0WUN9"/>
<organism evidence="2 3">
    <name type="scientific">Liquidambar formosana</name>
    <name type="common">Formosan gum</name>
    <dbReference type="NCBI Taxonomy" id="63359"/>
    <lineage>
        <taxon>Eukaryota</taxon>
        <taxon>Viridiplantae</taxon>
        <taxon>Streptophyta</taxon>
        <taxon>Embryophyta</taxon>
        <taxon>Tracheophyta</taxon>
        <taxon>Spermatophyta</taxon>
        <taxon>Magnoliopsida</taxon>
        <taxon>eudicotyledons</taxon>
        <taxon>Gunneridae</taxon>
        <taxon>Pentapetalae</taxon>
        <taxon>Saxifragales</taxon>
        <taxon>Altingiaceae</taxon>
        <taxon>Liquidambar</taxon>
    </lineage>
</organism>
<name>A0AAP0WUN9_LIQFO</name>
<comment type="caution">
    <text evidence="2">The sequence shown here is derived from an EMBL/GenBank/DDBJ whole genome shotgun (WGS) entry which is preliminary data.</text>
</comment>
<evidence type="ECO:0000313" key="3">
    <source>
        <dbReference type="Proteomes" id="UP001415857"/>
    </source>
</evidence>
<evidence type="ECO:0000313" key="2">
    <source>
        <dbReference type="EMBL" id="KAK9280434.1"/>
    </source>
</evidence>
<accession>A0AAP0WUN9</accession>
<dbReference type="Proteomes" id="UP001415857">
    <property type="component" value="Unassembled WGS sequence"/>
</dbReference>
<proteinExistence type="predicted"/>
<reference evidence="2 3" key="1">
    <citation type="journal article" date="2024" name="Plant J.">
        <title>Genome sequences and population genomics reveal climatic adaptation and genomic divergence between two closely related sweetgum species.</title>
        <authorList>
            <person name="Xu W.Q."/>
            <person name="Ren C.Q."/>
            <person name="Zhang X.Y."/>
            <person name="Comes H.P."/>
            <person name="Liu X.H."/>
            <person name="Li Y.G."/>
            <person name="Kettle C.J."/>
            <person name="Jalonen R."/>
            <person name="Gaisberger H."/>
            <person name="Ma Y.Z."/>
            <person name="Qiu Y.X."/>
        </authorList>
    </citation>
    <scope>NUCLEOTIDE SEQUENCE [LARGE SCALE GENOMIC DNA]</scope>
    <source>
        <strain evidence="2">Hangzhou</strain>
    </source>
</reference>
<evidence type="ECO:0008006" key="4">
    <source>
        <dbReference type="Google" id="ProtNLM"/>
    </source>
</evidence>
<gene>
    <name evidence="2" type="ORF">L1049_014124</name>
</gene>
<evidence type="ECO:0000256" key="1">
    <source>
        <dbReference type="SAM" id="MobiDB-lite"/>
    </source>
</evidence>
<dbReference type="EMBL" id="JBBPBK010000008">
    <property type="protein sequence ID" value="KAK9280434.1"/>
    <property type="molecule type" value="Genomic_DNA"/>
</dbReference>
<keyword evidence="3" id="KW-1185">Reference proteome</keyword>
<sequence>MTTISPEIEEASSSKEGTCDENEVNDNNLDVSEKKLEPKVRMTFSFQKEVNEYYKNYARQEGFGVLKRTISWDDDGNIRASVQKDGKFRLNTVKIEHNHTLSPGKTRYFRYNKRLDPRVKRRLEINDEAGIGLSKNFHSFVVERDGYDNLTFGEKDAQNHIEKARRLRFGVGDAEAIQQYFSRMQERNAQFYYMMDFGENCHIKNVFWADARSRATYEAFGDVITFDTIYLTNKYRMPFAPFVGNVVYDSYTEVEFEEGWKLMIDRYDLHDNEWLDGLYGERHRWVPKEGSICTYKVDEQIKISEGLKYVNFSIYFNEVESDVKCTYSKEKCNDVMSTLGELENRVLSDGYICGSSPAPQVATDEEVIGLEENNTSIASKKVLSLLAVRTKGRSPN</sequence>
<dbReference type="PANTHER" id="PTHR47718:SF13">
    <property type="entry name" value="OS09G0290500 PROTEIN"/>
    <property type="match status" value="1"/>
</dbReference>
<feature type="region of interest" description="Disordered" evidence="1">
    <location>
        <begin position="1"/>
        <end position="29"/>
    </location>
</feature>